<protein>
    <recommendedName>
        <fullName evidence="4">Peptide ABC transporter substrate-binding protein</fullName>
    </recommendedName>
</protein>
<feature type="chain" id="PRO_5045907114" description="Peptide ABC transporter substrate-binding protein" evidence="1">
    <location>
        <begin position="23"/>
        <end position="200"/>
    </location>
</feature>
<keyword evidence="3" id="KW-1185">Reference proteome</keyword>
<evidence type="ECO:0000256" key="1">
    <source>
        <dbReference type="SAM" id="SignalP"/>
    </source>
</evidence>
<reference evidence="2 3" key="1">
    <citation type="submission" date="2021-03" db="EMBL/GenBank/DDBJ databases">
        <title>Antimicrobial resistance genes in bacteria isolated from Japanese honey, and their potential for conferring macrolide and lincosamide resistance in the American foulbrood pathogen Paenibacillus larvae.</title>
        <authorList>
            <person name="Okamoto M."/>
            <person name="Kumagai M."/>
            <person name="Kanamori H."/>
            <person name="Takamatsu D."/>
        </authorList>
    </citation>
    <scope>NUCLEOTIDE SEQUENCE [LARGE SCALE GENOMIC DNA]</scope>
    <source>
        <strain evidence="2 3">J42TS3</strain>
    </source>
</reference>
<evidence type="ECO:0000313" key="2">
    <source>
        <dbReference type="EMBL" id="GIP56142.1"/>
    </source>
</evidence>
<dbReference type="RefSeq" id="WP_213656813.1">
    <property type="nucleotide sequence ID" value="NZ_BOSL01000032.1"/>
</dbReference>
<accession>A0ABQ4MKE2</accession>
<organism evidence="2 3">
    <name type="scientific">Paenibacillus vini</name>
    <dbReference type="NCBI Taxonomy" id="1476024"/>
    <lineage>
        <taxon>Bacteria</taxon>
        <taxon>Bacillati</taxon>
        <taxon>Bacillota</taxon>
        <taxon>Bacilli</taxon>
        <taxon>Bacillales</taxon>
        <taxon>Paenibacillaceae</taxon>
        <taxon>Paenibacillus</taxon>
    </lineage>
</organism>
<evidence type="ECO:0008006" key="4">
    <source>
        <dbReference type="Google" id="ProtNLM"/>
    </source>
</evidence>
<gene>
    <name evidence="2" type="ORF">J42TS3_51770</name>
</gene>
<dbReference type="Proteomes" id="UP000679992">
    <property type="component" value="Unassembled WGS sequence"/>
</dbReference>
<comment type="caution">
    <text evidence="2">The sequence shown here is derived from an EMBL/GenBank/DDBJ whole genome shotgun (WGS) entry which is preliminary data.</text>
</comment>
<feature type="signal peptide" evidence="1">
    <location>
        <begin position="1"/>
        <end position="22"/>
    </location>
</feature>
<dbReference type="EMBL" id="BOSL01000032">
    <property type="protein sequence ID" value="GIP56142.1"/>
    <property type="molecule type" value="Genomic_DNA"/>
</dbReference>
<sequence length="200" mass="21684">MRVKPIAVVLLASSLLLMSACGSDKDGGSATYAEPGNTAQTNGQEIINKENFTDVSVNPDESQEQPDGTAGQLYSLAFQAMFSFDEGLNGNMEYIALDLSELTQLTDQDKSYILDSFADYEVTVRDATFEELAKEEENFEDSMSLSGVLLQVKKVDVGEDSAVIEGSKYRSGKGAVGTKITLKLEDGTWNVTDSSMTWIS</sequence>
<name>A0ABQ4MKE2_9BACL</name>
<proteinExistence type="predicted"/>
<dbReference type="PROSITE" id="PS51257">
    <property type="entry name" value="PROKAR_LIPOPROTEIN"/>
    <property type="match status" value="1"/>
</dbReference>
<evidence type="ECO:0000313" key="3">
    <source>
        <dbReference type="Proteomes" id="UP000679992"/>
    </source>
</evidence>
<keyword evidence="1" id="KW-0732">Signal</keyword>